<evidence type="ECO:0000256" key="4">
    <source>
        <dbReference type="ARBA" id="ARBA00022989"/>
    </source>
</evidence>
<dbReference type="EMBL" id="JAACJS010000012">
    <property type="protein sequence ID" value="NCI50425.1"/>
    <property type="molecule type" value="Genomic_DNA"/>
</dbReference>
<keyword evidence="5 6" id="KW-0472">Membrane</keyword>
<gene>
    <name evidence="8" type="ORF">GWC95_10865</name>
</gene>
<proteinExistence type="predicted"/>
<dbReference type="PANTHER" id="PTHR42709:SF6">
    <property type="entry name" value="UNDECAPRENYL PHOSPHATE TRANSPORTER A"/>
    <property type="match status" value="1"/>
</dbReference>
<accession>A0ABW9ZTI7</accession>
<dbReference type="Proteomes" id="UP000753802">
    <property type="component" value="Unassembled WGS sequence"/>
</dbReference>
<keyword evidence="9" id="KW-1185">Reference proteome</keyword>
<keyword evidence="2" id="KW-1003">Cell membrane</keyword>
<evidence type="ECO:0000256" key="1">
    <source>
        <dbReference type="ARBA" id="ARBA00004651"/>
    </source>
</evidence>
<dbReference type="PANTHER" id="PTHR42709">
    <property type="entry name" value="ALKALINE PHOSPHATASE LIKE PROTEIN"/>
    <property type="match status" value="1"/>
</dbReference>
<protein>
    <recommendedName>
        <fullName evidence="7">VTT domain-containing protein</fullName>
    </recommendedName>
</protein>
<evidence type="ECO:0000256" key="2">
    <source>
        <dbReference type="ARBA" id="ARBA00022475"/>
    </source>
</evidence>
<dbReference type="InterPro" id="IPR032816">
    <property type="entry name" value="VTT_dom"/>
</dbReference>
<feature type="transmembrane region" description="Helical" evidence="6">
    <location>
        <begin position="140"/>
        <end position="160"/>
    </location>
</feature>
<evidence type="ECO:0000259" key="7">
    <source>
        <dbReference type="Pfam" id="PF09335"/>
    </source>
</evidence>
<reference evidence="8 9" key="1">
    <citation type="submission" date="2020-01" db="EMBL/GenBank/DDBJ databases">
        <title>Genome analysis.</title>
        <authorList>
            <person name="Wu S."/>
            <person name="Wang G."/>
        </authorList>
    </citation>
    <scope>NUCLEOTIDE SEQUENCE [LARGE SCALE GENOMIC DNA]</scope>
    <source>
        <strain evidence="8 9">SYL130</strain>
    </source>
</reference>
<dbReference type="Pfam" id="PF09335">
    <property type="entry name" value="VTT_dom"/>
    <property type="match status" value="1"/>
</dbReference>
<feature type="transmembrane region" description="Helical" evidence="6">
    <location>
        <begin position="12"/>
        <end position="31"/>
    </location>
</feature>
<feature type="domain" description="VTT" evidence="7">
    <location>
        <begin position="31"/>
        <end position="157"/>
    </location>
</feature>
<comment type="caution">
    <text evidence="8">The sequence shown here is derived from an EMBL/GenBank/DDBJ whole genome shotgun (WGS) entry which is preliminary data.</text>
</comment>
<evidence type="ECO:0000256" key="3">
    <source>
        <dbReference type="ARBA" id="ARBA00022692"/>
    </source>
</evidence>
<name>A0ABW9ZTI7_9BACT</name>
<keyword evidence="3 6" id="KW-0812">Transmembrane</keyword>
<keyword evidence="4 6" id="KW-1133">Transmembrane helix</keyword>
<evidence type="ECO:0000313" key="9">
    <source>
        <dbReference type="Proteomes" id="UP000753802"/>
    </source>
</evidence>
<dbReference type="InterPro" id="IPR051311">
    <property type="entry name" value="DedA_domain"/>
</dbReference>
<comment type="subcellular location">
    <subcellularLocation>
        <location evidence="1">Cell membrane</location>
        <topology evidence="1">Multi-pass membrane protein</topology>
    </subcellularLocation>
</comment>
<evidence type="ECO:0000256" key="5">
    <source>
        <dbReference type="ARBA" id="ARBA00023136"/>
    </source>
</evidence>
<evidence type="ECO:0000256" key="6">
    <source>
        <dbReference type="SAM" id="Phobius"/>
    </source>
</evidence>
<feature type="transmembrane region" description="Helical" evidence="6">
    <location>
        <begin position="51"/>
        <end position="74"/>
    </location>
</feature>
<organism evidence="8 9">
    <name type="scientific">Sediminibacterium roseum</name>
    <dbReference type="NCBI Taxonomy" id="1978412"/>
    <lineage>
        <taxon>Bacteria</taxon>
        <taxon>Pseudomonadati</taxon>
        <taxon>Bacteroidota</taxon>
        <taxon>Chitinophagia</taxon>
        <taxon>Chitinophagales</taxon>
        <taxon>Chitinophagaceae</taxon>
        <taxon>Sediminibacterium</taxon>
    </lineage>
</organism>
<evidence type="ECO:0000313" key="8">
    <source>
        <dbReference type="EMBL" id="NCI50425.1"/>
    </source>
</evidence>
<sequence>MTAILAQYILTYGYLAIFCMILLQECGVPGLPNELVLFYFGYISHQYGLSFLLVTALVIVADITGSFTLYLLFFHGTNWLTRLRPTKLRLPVKKIERLKHKLLRGNGRNLLIGKLTPFIRGYVPVAAGMLQVHPLRYGRAVLPAAIVWSGGWVSVGWIVFN</sequence>
<dbReference type="RefSeq" id="WP_161818721.1">
    <property type="nucleotide sequence ID" value="NZ_JAACJS010000012.1"/>
</dbReference>